<proteinExistence type="predicted"/>
<organism evidence="1 2">
    <name type="scientific">Virgibacillus sediminis</name>
    <dbReference type="NCBI Taxonomy" id="202260"/>
    <lineage>
        <taxon>Bacteria</taxon>
        <taxon>Bacillati</taxon>
        <taxon>Bacillota</taxon>
        <taxon>Bacilli</taxon>
        <taxon>Bacillales</taxon>
        <taxon>Bacillaceae</taxon>
        <taxon>Virgibacillus</taxon>
    </lineage>
</organism>
<dbReference type="RefSeq" id="WP_390305542.1">
    <property type="nucleotide sequence ID" value="NZ_JBHRRZ010000015.1"/>
</dbReference>
<dbReference type="PANTHER" id="PTHR39179">
    <property type="entry name" value="SPORE COAT PROTEIN I"/>
    <property type="match status" value="1"/>
</dbReference>
<reference evidence="2" key="1">
    <citation type="journal article" date="2019" name="Int. J. Syst. Evol. Microbiol.">
        <title>The Global Catalogue of Microorganisms (GCM) 10K type strain sequencing project: providing services to taxonomists for standard genome sequencing and annotation.</title>
        <authorList>
            <consortium name="The Broad Institute Genomics Platform"/>
            <consortium name="The Broad Institute Genome Sequencing Center for Infectious Disease"/>
            <person name="Wu L."/>
            <person name="Ma J."/>
        </authorList>
    </citation>
    <scope>NUCLEOTIDE SEQUENCE [LARGE SCALE GENOMIC DNA]</scope>
    <source>
        <strain evidence="2">KCTC 13193</strain>
    </source>
</reference>
<evidence type="ECO:0000313" key="2">
    <source>
        <dbReference type="Proteomes" id="UP001595387"/>
    </source>
</evidence>
<keyword evidence="2" id="KW-1185">Reference proteome</keyword>
<dbReference type="Gene3D" id="3.90.1200.10">
    <property type="match status" value="1"/>
</dbReference>
<sequence>METVRKVMNSYSVYPNYITKVTDRLFRIQDGQGDYALKKSLLTRETVAGWENAYHLAASQNLRSVLPVYLTHKGNLHVEMDGSIYYLTPWVQTDERQDKKEYIKGLFHGLGDIHANTKRSESIDKDEVWNSFDTYKEYCIGLQQDLLSFVERFENNRYMSPVELLVCTHFKELEAACFLGAKRTEQLMEKGRQDRRWNWSLCHGNLRMSHTLQTAADPFLINWENTMYDNAVRDLSGLFSRETIYHNHSGSLFMELFPEYMEKNKLTTTELYLLIIHLVNPSSYLKLIRMYTAEDGPLMDHIPSLQQNYRRILFGLEFSRYIEEEYESFSFNENGN</sequence>
<dbReference type="PANTHER" id="PTHR39179:SF3">
    <property type="entry name" value="COTS-RELATED PROTEIN"/>
    <property type="match status" value="1"/>
</dbReference>
<dbReference type="Proteomes" id="UP001595387">
    <property type="component" value="Unassembled WGS sequence"/>
</dbReference>
<evidence type="ECO:0000313" key="1">
    <source>
        <dbReference type="EMBL" id="MFC2948493.1"/>
    </source>
</evidence>
<dbReference type="InterPro" id="IPR047175">
    <property type="entry name" value="CotS-like"/>
</dbReference>
<comment type="caution">
    <text evidence="1">The sequence shown here is derived from an EMBL/GenBank/DDBJ whole genome shotgun (WGS) entry which is preliminary data.</text>
</comment>
<accession>A0ABV7A6C5</accession>
<name>A0ABV7A6C5_9BACI</name>
<dbReference type="InterPro" id="IPR011009">
    <property type="entry name" value="Kinase-like_dom_sf"/>
</dbReference>
<dbReference type="SUPFAM" id="SSF56112">
    <property type="entry name" value="Protein kinase-like (PK-like)"/>
    <property type="match status" value="1"/>
</dbReference>
<protein>
    <recommendedName>
        <fullName evidence="3">Spore coat protein YsxE</fullName>
    </recommendedName>
</protein>
<dbReference type="Gene3D" id="3.30.200.20">
    <property type="entry name" value="Phosphorylase Kinase, domain 1"/>
    <property type="match status" value="1"/>
</dbReference>
<evidence type="ECO:0008006" key="3">
    <source>
        <dbReference type="Google" id="ProtNLM"/>
    </source>
</evidence>
<gene>
    <name evidence="1" type="ORF">ACFODW_09090</name>
</gene>
<dbReference type="EMBL" id="JBHRRZ010000015">
    <property type="protein sequence ID" value="MFC2948493.1"/>
    <property type="molecule type" value="Genomic_DNA"/>
</dbReference>